<evidence type="ECO:0000259" key="1">
    <source>
        <dbReference type="PROSITE" id="PS50042"/>
    </source>
</evidence>
<dbReference type="InterPro" id="IPR000595">
    <property type="entry name" value="cNMP-bd_dom"/>
</dbReference>
<protein>
    <submittedName>
        <fullName evidence="2">Cyclic nucleotide-binding protein</fullName>
    </submittedName>
</protein>
<dbReference type="EMBL" id="CP025791">
    <property type="protein sequence ID" value="AUP78320.1"/>
    <property type="molecule type" value="Genomic_DNA"/>
</dbReference>
<dbReference type="SUPFAM" id="SSF51206">
    <property type="entry name" value="cAMP-binding domain-like"/>
    <property type="match status" value="1"/>
</dbReference>
<gene>
    <name evidence="2" type="ORF">C1H87_06170</name>
</gene>
<dbReference type="Gene3D" id="2.60.120.10">
    <property type="entry name" value="Jelly Rolls"/>
    <property type="match status" value="1"/>
</dbReference>
<dbReference type="AlphaFoldDB" id="A0A2K9PMP4"/>
<keyword evidence="3" id="KW-1185">Reference proteome</keyword>
<dbReference type="InterPro" id="IPR014710">
    <property type="entry name" value="RmlC-like_jellyroll"/>
</dbReference>
<dbReference type="CDD" id="cd00038">
    <property type="entry name" value="CAP_ED"/>
    <property type="match status" value="1"/>
</dbReference>
<organism evidence="2 3">
    <name type="scientific">Flavivirga eckloniae</name>
    <dbReference type="NCBI Taxonomy" id="1803846"/>
    <lineage>
        <taxon>Bacteria</taxon>
        <taxon>Pseudomonadati</taxon>
        <taxon>Bacteroidota</taxon>
        <taxon>Flavobacteriia</taxon>
        <taxon>Flavobacteriales</taxon>
        <taxon>Flavobacteriaceae</taxon>
        <taxon>Flavivirga</taxon>
    </lineage>
</organism>
<sequence>MEQLRKCISNQINIDKESLESIVSAFEIQTVKKGEFFLKSGRICRKMAFIESGYLRMYDIVDGKEITFWVGSDGKFITSLSSFVFESENFWNIQAVTDCTVFVISRQKHFELCKQHSKWLEFDNLLLAHSFSLLEKSMFSQLHTTAQQRFESLLKEEPALFKYVPLQHIASMLGITPESLSRLRKNLTRPTS</sequence>
<dbReference type="OrthoDB" id="758145at2"/>
<dbReference type="KEGG" id="fek:C1H87_06170"/>
<evidence type="ECO:0000313" key="3">
    <source>
        <dbReference type="Proteomes" id="UP000235826"/>
    </source>
</evidence>
<accession>A0A2K9PMP4</accession>
<dbReference type="InterPro" id="IPR018490">
    <property type="entry name" value="cNMP-bd_dom_sf"/>
</dbReference>
<dbReference type="Proteomes" id="UP000235826">
    <property type="component" value="Chromosome"/>
</dbReference>
<evidence type="ECO:0000313" key="2">
    <source>
        <dbReference type="EMBL" id="AUP78320.1"/>
    </source>
</evidence>
<dbReference type="RefSeq" id="WP_102754976.1">
    <property type="nucleotide sequence ID" value="NZ_CP025791.1"/>
</dbReference>
<proteinExistence type="predicted"/>
<reference evidence="2 3" key="1">
    <citation type="submission" date="2018-01" db="EMBL/GenBank/DDBJ databases">
        <title>Complete genome sequence of Flavivirga eckloniae ECD14 isolated from seaweed Ecklonia cava.</title>
        <authorList>
            <person name="Lee J.H."/>
            <person name="Baik K.S."/>
            <person name="Seong C.N."/>
        </authorList>
    </citation>
    <scope>NUCLEOTIDE SEQUENCE [LARGE SCALE GENOMIC DNA]</scope>
    <source>
        <strain evidence="2 3">ECD14</strain>
    </source>
</reference>
<dbReference type="Pfam" id="PF00027">
    <property type="entry name" value="cNMP_binding"/>
    <property type="match status" value="1"/>
</dbReference>
<name>A0A2K9PMP4_9FLAO</name>
<feature type="domain" description="Cyclic nucleotide-binding" evidence="1">
    <location>
        <begin position="13"/>
        <end position="107"/>
    </location>
</feature>
<dbReference type="PROSITE" id="PS50042">
    <property type="entry name" value="CNMP_BINDING_3"/>
    <property type="match status" value="1"/>
</dbReference>